<feature type="signal peptide" evidence="1">
    <location>
        <begin position="1"/>
        <end position="19"/>
    </location>
</feature>
<evidence type="ECO:0000313" key="3">
    <source>
        <dbReference type="Proteomes" id="UP001200145"/>
    </source>
</evidence>
<dbReference type="EMBL" id="JAKEVY010000001">
    <property type="protein sequence ID" value="MCF1713528.1"/>
    <property type="molecule type" value="Genomic_DNA"/>
</dbReference>
<keyword evidence="1" id="KW-0732">Signal</keyword>
<feature type="chain" id="PRO_5045799476" evidence="1">
    <location>
        <begin position="20"/>
        <end position="156"/>
    </location>
</feature>
<accession>A0ABS9BEN3</accession>
<sequence length="156" mass="17364">MIKKLVPLFILLVTFAACSKDKFETKPTLTVKNQSRVVPADNEAIFFVTLEYTDKEGDLSGVRDSSIYYQAVLQNVRSVIGGPNYPPAFGSLPEFPEKRSGEIELRLDRFAYYKQIQNNQGGNDANDTIVFRIAVKDRAGNVSDTVTTEPIVLLGQ</sequence>
<evidence type="ECO:0000313" key="2">
    <source>
        <dbReference type="EMBL" id="MCF1713528.1"/>
    </source>
</evidence>
<keyword evidence="3" id="KW-1185">Reference proteome</keyword>
<gene>
    <name evidence="2" type="ORF">L0U88_02655</name>
</gene>
<evidence type="ECO:0000256" key="1">
    <source>
        <dbReference type="SAM" id="SignalP"/>
    </source>
</evidence>
<dbReference type="RefSeq" id="WP_234864058.1">
    <property type="nucleotide sequence ID" value="NZ_JAKEVY010000001.1"/>
</dbReference>
<name>A0ABS9BEN3_9BACT</name>
<dbReference type="Proteomes" id="UP001200145">
    <property type="component" value="Unassembled WGS sequence"/>
</dbReference>
<protein>
    <submittedName>
        <fullName evidence="2">Uncharacterized protein</fullName>
    </submittedName>
</protein>
<organism evidence="2 3">
    <name type="scientific">Flavihumibacter fluminis</name>
    <dbReference type="NCBI Taxonomy" id="2909236"/>
    <lineage>
        <taxon>Bacteria</taxon>
        <taxon>Pseudomonadati</taxon>
        <taxon>Bacteroidota</taxon>
        <taxon>Chitinophagia</taxon>
        <taxon>Chitinophagales</taxon>
        <taxon>Chitinophagaceae</taxon>
        <taxon>Flavihumibacter</taxon>
    </lineage>
</organism>
<comment type="caution">
    <text evidence="2">The sequence shown here is derived from an EMBL/GenBank/DDBJ whole genome shotgun (WGS) entry which is preliminary data.</text>
</comment>
<proteinExistence type="predicted"/>
<reference evidence="2 3" key="1">
    <citation type="submission" date="2022-01" db="EMBL/GenBank/DDBJ databases">
        <title>Flavihumibacter sp. nov., isolated from sediment of a river.</title>
        <authorList>
            <person name="Liu H."/>
        </authorList>
    </citation>
    <scope>NUCLEOTIDE SEQUENCE [LARGE SCALE GENOMIC DNA]</scope>
    <source>
        <strain evidence="2 3">RY-1</strain>
    </source>
</reference>
<dbReference type="PROSITE" id="PS51257">
    <property type="entry name" value="PROKAR_LIPOPROTEIN"/>
    <property type="match status" value="1"/>
</dbReference>